<protein>
    <submittedName>
        <fullName evidence="1">Uncharacterized protein</fullName>
    </submittedName>
</protein>
<proteinExistence type="predicted"/>
<sequence>MATIASKEIVNNQPCEFHQTNNLDELFADE</sequence>
<evidence type="ECO:0000313" key="1">
    <source>
        <dbReference type="EMBL" id="RCW39420.1"/>
    </source>
</evidence>
<reference evidence="1 2" key="1">
    <citation type="submission" date="2018-07" db="EMBL/GenBank/DDBJ databases">
        <title>Freshwater and sediment microbial communities from various areas in North America, analyzing microbe dynamics in response to fracking.</title>
        <authorList>
            <person name="Lamendella R."/>
        </authorList>
    </citation>
    <scope>NUCLEOTIDE SEQUENCE [LARGE SCALE GENOMIC DNA]</scope>
    <source>
        <strain evidence="1 2">160A</strain>
    </source>
</reference>
<evidence type="ECO:0000313" key="2">
    <source>
        <dbReference type="Proteomes" id="UP000252733"/>
    </source>
</evidence>
<organism evidence="1 2">
    <name type="scientific">Marinilabilia salmonicolor</name>
    <dbReference type="NCBI Taxonomy" id="989"/>
    <lineage>
        <taxon>Bacteria</taxon>
        <taxon>Pseudomonadati</taxon>
        <taxon>Bacteroidota</taxon>
        <taxon>Bacteroidia</taxon>
        <taxon>Marinilabiliales</taxon>
        <taxon>Marinilabiliaceae</taxon>
        <taxon>Marinilabilia</taxon>
    </lineage>
</organism>
<gene>
    <name evidence="1" type="ORF">DFO77_101190</name>
</gene>
<dbReference type="AlphaFoldDB" id="A0A368VGJ1"/>
<comment type="caution">
    <text evidence="1">The sequence shown here is derived from an EMBL/GenBank/DDBJ whole genome shotgun (WGS) entry which is preliminary data.</text>
</comment>
<dbReference type="EMBL" id="QPIZ01000001">
    <property type="protein sequence ID" value="RCW39420.1"/>
    <property type="molecule type" value="Genomic_DNA"/>
</dbReference>
<name>A0A368VGJ1_9BACT</name>
<dbReference type="Proteomes" id="UP000252733">
    <property type="component" value="Unassembled WGS sequence"/>
</dbReference>
<keyword evidence="2" id="KW-1185">Reference proteome</keyword>
<accession>A0A368VGJ1</accession>